<gene>
    <name evidence="1" type="ORF">O6H91_22G064100</name>
</gene>
<comment type="caution">
    <text evidence="1">The sequence shown here is derived from an EMBL/GenBank/DDBJ whole genome shotgun (WGS) entry which is preliminary data.</text>
</comment>
<dbReference type="EMBL" id="CM055113">
    <property type="protein sequence ID" value="KAJ7516585.1"/>
    <property type="molecule type" value="Genomic_DNA"/>
</dbReference>
<protein>
    <submittedName>
        <fullName evidence="1">Uncharacterized protein</fullName>
    </submittedName>
</protein>
<reference evidence="2" key="1">
    <citation type="journal article" date="2024" name="Proc. Natl. Acad. Sci. U.S.A.">
        <title>Extraordinary preservation of gene collinearity over three hundred million years revealed in homosporous lycophytes.</title>
        <authorList>
            <person name="Li C."/>
            <person name="Wickell D."/>
            <person name="Kuo L.Y."/>
            <person name="Chen X."/>
            <person name="Nie B."/>
            <person name="Liao X."/>
            <person name="Peng D."/>
            <person name="Ji J."/>
            <person name="Jenkins J."/>
            <person name="Williams M."/>
            <person name="Shu S."/>
            <person name="Plott C."/>
            <person name="Barry K."/>
            <person name="Rajasekar S."/>
            <person name="Grimwood J."/>
            <person name="Han X."/>
            <person name="Sun S."/>
            <person name="Hou Z."/>
            <person name="He W."/>
            <person name="Dai G."/>
            <person name="Sun C."/>
            <person name="Schmutz J."/>
            <person name="Leebens-Mack J.H."/>
            <person name="Li F.W."/>
            <person name="Wang L."/>
        </authorList>
    </citation>
    <scope>NUCLEOTIDE SEQUENCE [LARGE SCALE GENOMIC DNA]</scope>
    <source>
        <strain evidence="2">cv. PW_Plant_1</strain>
    </source>
</reference>
<keyword evidence="2" id="KW-1185">Reference proteome</keyword>
<organism evidence="1 2">
    <name type="scientific">Diphasiastrum complanatum</name>
    <name type="common">Issler's clubmoss</name>
    <name type="synonym">Lycopodium complanatum</name>
    <dbReference type="NCBI Taxonomy" id="34168"/>
    <lineage>
        <taxon>Eukaryota</taxon>
        <taxon>Viridiplantae</taxon>
        <taxon>Streptophyta</taxon>
        <taxon>Embryophyta</taxon>
        <taxon>Tracheophyta</taxon>
        <taxon>Lycopodiopsida</taxon>
        <taxon>Lycopodiales</taxon>
        <taxon>Lycopodiaceae</taxon>
        <taxon>Lycopodioideae</taxon>
        <taxon>Diphasiastrum</taxon>
    </lineage>
</organism>
<dbReference type="Proteomes" id="UP001162992">
    <property type="component" value="Chromosome 22"/>
</dbReference>
<accession>A0ACC2AGA1</accession>
<sequence length="270" mass="29815">MVTIVEEAPAAAQMPQHRDVKEQESKSESVLPPKVGSGSKNGLEREGEGWETASEGDEGEGEEKSPETVSIQEDRFEDALTEEEQRQKALSQGNAAKVEGNQLYVAGKFDEALSIYATALELAPDHEDAKEMRAICLSNRAMCYLQLGHNEEAVTESTKALELNPTYVKALMRRAQGQEKLDHLEEALADMKKVLELDPANKEAARTVQKLDPVVAERREKLKEEMLAFFPAGKLKDLGNSVLGRFGMSVDNFKAVKDPETGSYSISFQK</sequence>
<evidence type="ECO:0000313" key="1">
    <source>
        <dbReference type="EMBL" id="KAJ7516585.1"/>
    </source>
</evidence>
<name>A0ACC2AGA1_DIPCM</name>
<proteinExistence type="predicted"/>
<evidence type="ECO:0000313" key="2">
    <source>
        <dbReference type="Proteomes" id="UP001162992"/>
    </source>
</evidence>